<reference evidence="4 5" key="1">
    <citation type="submission" date="2022-04" db="EMBL/GenBank/DDBJ databases">
        <title>Diverse halophilic archaea isolated from saline environments.</title>
        <authorList>
            <person name="Cui H.-L."/>
        </authorList>
    </citation>
    <scope>NUCLEOTIDE SEQUENCE [LARGE SCALE GENOMIC DNA]</scope>
    <source>
        <strain evidence="4 5">XZYJT49</strain>
    </source>
</reference>
<dbReference type="PANTHER" id="PTHR43626">
    <property type="entry name" value="ACYL-COA N-ACYLTRANSFERASE"/>
    <property type="match status" value="1"/>
</dbReference>
<name>A0A8U0HNY5_9EURY</name>
<dbReference type="PROSITE" id="PS51186">
    <property type="entry name" value="GNAT"/>
    <property type="match status" value="1"/>
</dbReference>
<dbReference type="GeneID" id="72185391"/>
<evidence type="ECO:0000313" key="4">
    <source>
        <dbReference type="EMBL" id="UPV72742.1"/>
    </source>
</evidence>
<dbReference type="GO" id="GO:0008080">
    <property type="term" value="F:N-acetyltransferase activity"/>
    <property type="evidence" value="ECO:0007669"/>
    <property type="project" value="InterPro"/>
</dbReference>
<dbReference type="Proteomes" id="UP000830729">
    <property type="component" value="Chromosome"/>
</dbReference>
<dbReference type="Pfam" id="PF00583">
    <property type="entry name" value="Acetyltransf_1"/>
    <property type="match status" value="1"/>
</dbReference>
<evidence type="ECO:0000259" key="3">
    <source>
        <dbReference type="PROSITE" id="PS51186"/>
    </source>
</evidence>
<dbReference type="Gene3D" id="3.40.630.30">
    <property type="match status" value="1"/>
</dbReference>
<gene>
    <name evidence="4" type="ORF">M0R89_09290</name>
</gene>
<dbReference type="InterPro" id="IPR016181">
    <property type="entry name" value="Acyl_CoA_acyltransferase"/>
</dbReference>
<dbReference type="InterPro" id="IPR000182">
    <property type="entry name" value="GNAT_dom"/>
</dbReference>
<dbReference type="RefSeq" id="WP_248648802.1">
    <property type="nucleotide sequence ID" value="NZ_CP096659.1"/>
</dbReference>
<feature type="domain" description="N-acetyltransferase" evidence="3">
    <location>
        <begin position="3"/>
        <end position="137"/>
    </location>
</feature>
<dbReference type="KEGG" id="halx:M0R89_09290"/>
<dbReference type="EMBL" id="CP096659">
    <property type="protein sequence ID" value="UPV72742.1"/>
    <property type="molecule type" value="Genomic_DNA"/>
</dbReference>
<protein>
    <submittedName>
        <fullName evidence="4">GNAT family N-acetyltransferase</fullName>
    </submittedName>
</protein>
<dbReference type="AlphaFoldDB" id="A0A8U0HNY5"/>
<organism evidence="4 5">
    <name type="scientific">Halorussus limi</name>
    <dbReference type="NCBI Taxonomy" id="2938695"/>
    <lineage>
        <taxon>Archaea</taxon>
        <taxon>Methanobacteriati</taxon>
        <taxon>Methanobacteriota</taxon>
        <taxon>Stenosarchaea group</taxon>
        <taxon>Halobacteria</taxon>
        <taxon>Halobacteriales</taxon>
        <taxon>Haladaptataceae</taxon>
        <taxon>Halorussus</taxon>
    </lineage>
</organism>
<evidence type="ECO:0000313" key="5">
    <source>
        <dbReference type="Proteomes" id="UP000830729"/>
    </source>
</evidence>
<dbReference type="SUPFAM" id="SSF55729">
    <property type="entry name" value="Acyl-CoA N-acyltransferases (Nat)"/>
    <property type="match status" value="1"/>
</dbReference>
<accession>A0A8U0HNY5</accession>
<evidence type="ECO:0000256" key="2">
    <source>
        <dbReference type="ARBA" id="ARBA00023315"/>
    </source>
</evidence>
<dbReference type="GO" id="GO:0005737">
    <property type="term" value="C:cytoplasm"/>
    <property type="evidence" value="ECO:0007669"/>
    <property type="project" value="TreeGrafter"/>
</dbReference>
<dbReference type="PANTHER" id="PTHR43626:SF4">
    <property type="entry name" value="GCN5-RELATED N-ACETYLTRANSFERASE 2, CHLOROPLASTIC"/>
    <property type="match status" value="1"/>
</dbReference>
<keyword evidence="5" id="KW-1185">Reference proteome</keyword>
<keyword evidence="1" id="KW-0808">Transferase</keyword>
<sequence length="137" mass="14679">MNYELREATPSPDEYVALREAAGMGQRSEAAARRGLPNSLHAVTAVASATDRVVGMGRLVGDGGCFYQIVDVAVHPDHQGVGLETRVVSNLLDYLRENALDSAYVSLIADVDDFYDRFGFEATAPESKGMALSVGDL</sequence>
<dbReference type="InterPro" id="IPR045039">
    <property type="entry name" value="NSI-like"/>
</dbReference>
<proteinExistence type="predicted"/>
<keyword evidence="2" id="KW-0012">Acyltransferase</keyword>
<evidence type="ECO:0000256" key="1">
    <source>
        <dbReference type="ARBA" id="ARBA00022679"/>
    </source>
</evidence>